<accession>A0A097IW24</accession>
<name>A0A097IW24_9POXV</name>
<sequence>MVKDLPPYHVKKRINNYLSRGNKIKINSLKTMLLNMISKYHILKYLHDDIMDSFITIDITNTMNKENIVNVLNVICDSFKTELPNIYHCYYQSTIYRYISLYNVNSKILEILIEMKLGYIIDEDNSSFKYNILDLYIKENKNKDVEIIDMLMNKYNLYRNNKKHIVYYYTEHNGSNIDIKIMKYFLDIVKNIYKNNISNCNDFIISLYVNILMANKKTLFNNYLNITDLFLKYISSINYINDKNYTLIQYASIFNIYIYNYLIRLGADTTINNKNYLCEYGFYIDKEYVQFVNSINLIDDINLLKHIFNKIQIYTFYNIDKIKMKMIILLIGKIMLYSNNIVDTNKLHRKFLPYITEFKNELNILHTTKINNTSLYNLIFRNVSMEVKYFNNVEIKKCKNLKRYGKYVRKKILMFHKRNNLTNSLVKKFYNVIDYWYRLDLIVQKYIVGLLSTNEMVRLNNSIAI</sequence>
<gene>
    <name evidence="2" type="primary">159</name>
</gene>
<dbReference type="EMBL" id="KM595078">
    <property type="protein sequence ID" value="AIT70774.1"/>
    <property type="molecule type" value="Genomic_DNA"/>
</dbReference>
<dbReference type="Proteomes" id="UP000121784">
    <property type="component" value="Segment"/>
</dbReference>
<evidence type="ECO:0000259" key="1">
    <source>
        <dbReference type="Pfam" id="PF09372"/>
    </source>
</evidence>
<dbReference type="InterPro" id="IPR018272">
    <property type="entry name" value="PRANC_domain"/>
</dbReference>
<protein>
    <submittedName>
        <fullName evidence="2">Ankyrin repeat protein</fullName>
    </submittedName>
</protein>
<evidence type="ECO:0000313" key="3">
    <source>
        <dbReference type="Proteomes" id="UP000121784"/>
    </source>
</evidence>
<feature type="domain" description="PRANC" evidence="1">
    <location>
        <begin position="370"/>
        <end position="459"/>
    </location>
</feature>
<organism evidence="2 3">
    <name type="scientific">Cotia virus</name>
    <dbReference type="NCBI Taxonomy" id="39444"/>
    <lineage>
        <taxon>Viruses</taxon>
        <taxon>Varidnaviria</taxon>
        <taxon>Bamfordvirae</taxon>
        <taxon>Nucleocytoviricota</taxon>
        <taxon>Pokkesviricetes</taxon>
        <taxon>Chitovirales</taxon>
        <taxon>Poxviridae</taxon>
        <taxon>Chordopoxvirinae</taxon>
        <taxon>Oryzopoxvirus</taxon>
        <taxon>Oryzopoxvirus cotia</taxon>
    </lineage>
</organism>
<dbReference type="Pfam" id="PF09372">
    <property type="entry name" value="PRANC"/>
    <property type="match status" value="1"/>
</dbReference>
<reference evidence="2 3" key="1">
    <citation type="submission" date="2014-09" db="EMBL/GenBank/DDBJ databases">
        <title>Complete Genome Sequence of the Embu Virus Strain SPAn 880.</title>
        <authorList>
            <person name="Ibrahim M.S."/>
            <person name="Antwerpen M.H."/>
            <person name="Georgi E."/>
            <person name="Vette P."/>
            <person name="Zoeller G."/>
            <person name="Meyer H."/>
        </authorList>
    </citation>
    <scope>NUCLEOTIDE SEQUENCE [LARGE SCALE GENOMIC DNA]</scope>
    <source>
        <strain evidence="2">SPAn880</strain>
    </source>
</reference>
<proteinExistence type="predicted"/>
<evidence type="ECO:0000313" key="2">
    <source>
        <dbReference type="EMBL" id="AIT70774.1"/>
    </source>
</evidence>